<comment type="caution">
    <text evidence="4">The sequence shown here is derived from an EMBL/GenBank/DDBJ whole genome shotgun (WGS) entry which is preliminary data.</text>
</comment>
<evidence type="ECO:0000313" key="5">
    <source>
        <dbReference type="Proteomes" id="UP000181790"/>
    </source>
</evidence>
<evidence type="ECO:0000256" key="2">
    <source>
        <dbReference type="ARBA" id="ARBA00023445"/>
    </source>
</evidence>
<keyword evidence="5" id="KW-1185">Reference proteome</keyword>
<comment type="similarity">
    <text evidence="2">Belongs to the NAD(P)-dependent epimerase/dehydratase family. Dihydroflavonol-4-reductase subfamily.</text>
</comment>
<dbReference type="FunFam" id="3.40.50.720:FF:000336">
    <property type="entry name" value="Aldehyde reductase"/>
    <property type="match status" value="1"/>
</dbReference>
<dbReference type="SUPFAM" id="SSF51735">
    <property type="entry name" value="NAD(P)-binding Rossmann-fold domains"/>
    <property type="match status" value="1"/>
</dbReference>
<proteinExistence type="inferred from homology"/>
<dbReference type="PANTHER" id="PTHR10366">
    <property type="entry name" value="NAD DEPENDENT EPIMERASE/DEHYDRATASE"/>
    <property type="match status" value="1"/>
</dbReference>
<evidence type="ECO:0000256" key="1">
    <source>
        <dbReference type="ARBA" id="ARBA00023002"/>
    </source>
</evidence>
<dbReference type="InterPro" id="IPR050425">
    <property type="entry name" value="NAD(P)_dehydrat-like"/>
</dbReference>
<evidence type="ECO:0000259" key="3">
    <source>
        <dbReference type="Pfam" id="PF01370"/>
    </source>
</evidence>
<reference evidence="4 5" key="1">
    <citation type="submission" date="2016-10" db="EMBL/GenBank/DDBJ databases">
        <title>Arsenicibacter rosenii gen. nov., sp. nov., an efficient arsenic-methylating bacterium isolated from an arsenic-contaminated paddy soil.</title>
        <authorList>
            <person name="Huang K."/>
        </authorList>
    </citation>
    <scope>NUCLEOTIDE SEQUENCE [LARGE SCALE GENOMIC DNA]</scope>
    <source>
        <strain evidence="4 5">SM-1</strain>
    </source>
</reference>
<dbReference type="PANTHER" id="PTHR10366:SF564">
    <property type="entry name" value="STEROL-4-ALPHA-CARBOXYLATE 3-DEHYDROGENASE, DECARBOXYLATING"/>
    <property type="match status" value="1"/>
</dbReference>
<dbReference type="Gene3D" id="3.40.50.720">
    <property type="entry name" value="NAD(P)-binding Rossmann-like Domain"/>
    <property type="match status" value="1"/>
</dbReference>
<accession>A0A1S2VDI1</accession>
<evidence type="ECO:0000313" key="4">
    <source>
        <dbReference type="EMBL" id="OIN56749.1"/>
    </source>
</evidence>
<gene>
    <name evidence="4" type="ORF">BLX24_23515</name>
</gene>
<protein>
    <submittedName>
        <fullName evidence="4">Aldehyde reductase</fullName>
    </submittedName>
</protein>
<sequence length="345" mass="37943">MNQTTTVLVTGGTGFVGMQIILQLLQRGYTVRTTVRNLNNKDKLINTLKDHGITFFDRLSFAEAELTRDDNWAEAMRGCTYVLSVASPVFLESPENEQEAIRPAVEGILRVLRFARKEGVKRVVMTSNFGAVGFSHTDKTTETTEADWTDITLKGLSIYEKSKTLAEQAAREFIKNEGGPLEFATINPVAILGPSLDAHISGSFHLLEALLHGTMKAVPHIPLNVVDVRDVADLHIRAMLHPDANGGRFIATTDGQISFPEIAALLRSKRPQVAGKVSARTIPNWMLRLAALVNPKAREAVMLLNVNRRVSNANAKKILGWTPVATQEQAILAAVDSMIRYGHIQ</sequence>
<organism evidence="4 5">
    <name type="scientific">Arsenicibacter rosenii</name>
    <dbReference type="NCBI Taxonomy" id="1750698"/>
    <lineage>
        <taxon>Bacteria</taxon>
        <taxon>Pseudomonadati</taxon>
        <taxon>Bacteroidota</taxon>
        <taxon>Cytophagia</taxon>
        <taxon>Cytophagales</taxon>
        <taxon>Spirosomataceae</taxon>
        <taxon>Arsenicibacter</taxon>
    </lineage>
</organism>
<dbReference type="AlphaFoldDB" id="A0A1S2VDI1"/>
<dbReference type="InterPro" id="IPR036291">
    <property type="entry name" value="NAD(P)-bd_dom_sf"/>
</dbReference>
<name>A0A1S2VDI1_9BACT</name>
<dbReference type="RefSeq" id="WP_071505668.1">
    <property type="nucleotide sequence ID" value="NZ_MORL01000019.1"/>
</dbReference>
<dbReference type="EMBL" id="MORL01000019">
    <property type="protein sequence ID" value="OIN56749.1"/>
    <property type="molecule type" value="Genomic_DNA"/>
</dbReference>
<dbReference type="Proteomes" id="UP000181790">
    <property type="component" value="Unassembled WGS sequence"/>
</dbReference>
<dbReference type="OrthoDB" id="9778052at2"/>
<keyword evidence="1" id="KW-0560">Oxidoreductase</keyword>
<dbReference type="GO" id="GO:0016616">
    <property type="term" value="F:oxidoreductase activity, acting on the CH-OH group of donors, NAD or NADP as acceptor"/>
    <property type="evidence" value="ECO:0007669"/>
    <property type="project" value="TreeGrafter"/>
</dbReference>
<dbReference type="CDD" id="cd05227">
    <property type="entry name" value="AR_SDR_e"/>
    <property type="match status" value="1"/>
</dbReference>
<dbReference type="InterPro" id="IPR001509">
    <property type="entry name" value="Epimerase_deHydtase"/>
</dbReference>
<dbReference type="Pfam" id="PF01370">
    <property type="entry name" value="Epimerase"/>
    <property type="match status" value="1"/>
</dbReference>
<feature type="domain" description="NAD-dependent epimerase/dehydratase" evidence="3">
    <location>
        <begin position="7"/>
        <end position="245"/>
    </location>
</feature>